<evidence type="ECO:0000256" key="1">
    <source>
        <dbReference type="SAM" id="MobiDB-lite"/>
    </source>
</evidence>
<comment type="caution">
    <text evidence="2">The sequence shown here is derived from an EMBL/GenBank/DDBJ whole genome shotgun (WGS) entry which is preliminary data.</text>
</comment>
<dbReference type="AlphaFoldDB" id="A0A9J6FVB0"/>
<feature type="region of interest" description="Disordered" evidence="1">
    <location>
        <begin position="187"/>
        <end position="241"/>
    </location>
</feature>
<name>A0A9J6FVB0_HAELO</name>
<feature type="compositionally biased region" description="Polar residues" evidence="1">
    <location>
        <begin position="198"/>
        <end position="216"/>
    </location>
</feature>
<protein>
    <recommendedName>
        <fullName evidence="4">Retrotransposon gag domain-containing protein</fullName>
    </recommendedName>
</protein>
<evidence type="ECO:0008006" key="4">
    <source>
        <dbReference type="Google" id="ProtNLM"/>
    </source>
</evidence>
<evidence type="ECO:0000313" key="3">
    <source>
        <dbReference type="Proteomes" id="UP000821853"/>
    </source>
</evidence>
<feature type="compositionally biased region" description="Basic and acidic residues" evidence="1">
    <location>
        <begin position="232"/>
        <end position="241"/>
    </location>
</feature>
<reference evidence="2 3" key="1">
    <citation type="journal article" date="2020" name="Cell">
        <title>Large-Scale Comparative Analyses of Tick Genomes Elucidate Their Genetic Diversity and Vector Capacities.</title>
        <authorList>
            <consortium name="Tick Genome and Microbiome Consortium (TIGMIC)"/>
            <person name="Jia N."/>
            <person name="Wang J."/>
            <person name="Shi W."/>
            <person name="Du L."/>
            <person name="Sun Y."/>
            <person name="Zhan W."/>
            <person name="Jiang J.F."/>
            <person name="Wang Q."/>
            <person name="Zhang B."/>
            <person name="Ji P."/>
            <person name="Bell-Sakyi L."/>
            <person name="Cui X.M."/>
            <person name="Yuan T.T."/>
            <person name="Jiang B.G."/>
            <person name="Yang W.F."/>
            <person name="Lam T.T."/>
            <person name="Chang Q.C."/>
            <person name="Ding S.J."/>
            <person name="Wang X.J."/>
            <person name="Zhu J.G."/>
            <person name="Ruan X.D."/>
            <person name="Zhao L."/>
            <person name="Wei J.T."/>
            <person name="Ye R.Z."/>
            <person name="Que T.C."/>
            <person name="Du C.H."/>
            <person name="Zhou Y.H."/>
            <person name="Cheng J.X."/>
            <person name="Dai P.F."/>
            <person name="Guo W.B."/>
            <person name="Han X.H."/>
            <person name="Huang E.J."/>
            <person name="Li L.F."/>
            <person name="Wei W."/>
            <person name="Gao Y.C."/>
            <person name="Liu J.Z."/>
            <person name="Shao H.Z."/>
            <person name="Wang X."/>
            <person name="Wang C.C."/>
            <person name="Yang T.C."/>
            <person name="Huo Q.B."/>
            <person name="Li W."/>
            <person name="Chen H.Y."/>
            <person name="Chen S.E."/>
            <person name="Zhou L.G."/>
            <person name="Ni X.B."/>
            <person name="Tian J.H."/>
            <person name="Sheng Y."/>
            <person name="Liu T."/>
            <person name="Pan Y.S."/>
            <person name="Xia L.Y."/>
            <person name="Li J."/>
            <person name="Zhao F."/>
            <person name="Cao W.C."/>
        </authorList>
    </citation>
    <scope>NUCLEOTIDE SEQUENCE [LARGE SCALE GENOMIC DNA]</scope>
    <source>
        <strain evidence="2">HaeL-2018</strain>
    </source>
</reference>
<dbReference type="EMBL" id="JABSTR010000004">
    <property type="protein sequence ID" value="KAH9367101.1"/>
    <property type="molecule type" value="Genomic_DNA"/>
</dbReference>
<organism evidence="2 3">
    <name type="scientific">Haemaphysalis longicornis</name>
    <name type="common">Bush tick</name>
    <dbReference type="NCBI Taxonomy" id="44386"/>
    <lineage>
        <taxon>Eukaryota</taxon>
        <taxon>Metazoa</taxon>
        <taxon>Ecdysozoa</taxon>
        <taxon>Arthropoda</taxon>
        <taxon>Chelicerata</taxon>
        <taxon>Arachnida</taxon>
        <taxon>Acari</taxon>
        <taxon>Parasitiformes</taxon>
        <taxon>Ixodida</taxon>
        <taxon>Ixodoidea</taxon>
        <taxon>Ixodidae</taxon>
        <taxon>Haemaphysalinae</taxon>
        <taxon>Haemaphysalis</taxon>
    </lineage>
</organism>
<sequence>MCRNALQSLFKSQLFQTCPHRFLLTVGTAAFQRPTGLKSWSELKTLLRGSLQHYSPSPWANFVERPLIGKAVIGRQCPTWETFRQAFLDQFSAKQTLLQWQQAVTCRVQAHEENLVNYSLAKLKLISGCPVTLSDTQRIEYALQGIADSNLATTIAAQRPATVAAYMDIVTQLDQTLSHSAIPFSRPGYLNATPPTPSLQSPSRNSAYMNPQAVSDRTSRPQRISALPPDQQEFRYPHHLR</sequence>
<evidence type="ECO:0000313" key="2">
    <source>
        <dbReference type="EMBL" id="KAH9367101.1"/>
    </source>
</evidence>
<dbReference type="Proteomes" id="UP000821853">
    <property type="component" value="Chromosome 2"/>
</dbReference>
<keyword evidence="3" id="KW-1185">Reference proteome</keyword>
<gene>
    <name evidence="2" type="ORF">HPB48_011016</name>
</gene>
<accession>A0A9J6FVB0</accession>
<proteinExistence type="predicted"/>
<dbReference type="VEuPathDB" id="VectorBase:HLOH_044548"/>
<dbReference type="OrthoDB" id="8046046at2759"/>